<protein>
    <recommendedName>
        <fullName evidence="3">Sulfotransferase family protein</fullName>
    </recommendedName>
</protein>
<keyword evidence="2" id="KW-1185">Reference proteome</keyword>
<dbReference type="PANTHER" id="PTHR10704">
    <property type="entry name" value="CARBOHYDRATE SULFOTRANSFERASE"/>
    <property type="match status" value="1"/>
</dbReference>
<dbReference type="Pfam" id="PF13469">
    <property type="entry name" value="Sulfotransfer_3"/>
    <property type="match status" value="1"/>
</dbReference>
<organism evidence="1 2">
    <name type="scientific">Actinomadura algeriensis</name>
    <dbReference type="NCBI Taxonomy" id="1679523"/>
    <lineage>
        <taxon>Bacteria</taxon>
        <taxon>Bacillati</taxon>
        <taxon>Actinomycetota</taxon>
        <taxon>Actinomycetes</taxon>
        <taxon>Streptosporangiales</taxon>
        <taxon>Thermomonosporaceae</taxon>
        <taxon>Actinomadura</taxon>
    </lineage>
</organism>
<comment type="caution">
    <text evidence="1">The sequence shown here is derived from an EMBL/GenBank/DDBJ whole genome shotgun (WGS) entry which is preliminary data.</text>
</comment>
<name>A0ABR9JU32_9ACTN</name>
<dbReference type="PANTHER" id="PTHR10704:SF44">
    <property type="entry name" value="LD35051P-RELATED"/>
    <property type="match status" value="1"/>
</dbReference>
<evidence type="ECO:0000313" key="2">
    <source>
        <dbReference type="Proteomes" id="UP000627838"/>
    </source>
</evidence>
<proteinExistence type="predicted"/>
<dbReference type="EMBL" id="JADBDZ010000001">
    <property type="protein sequence ID" value="MBE1534070.1"/>
    <property type="molecule type" value="Genomic_DNA"/>
</dbReference>
<dbReference type="RefSeq" id="WP_192760508.1">
    <property type="nucleotide sequence ID" value="NZ_JADBDZ010000001.1"/>
</dbReference>
<gene>
    <name evidence="1" type="ORF">H4W34_003903</name>
</gene>
<dbReference type="SUPFAM" id="SSF52540">
    <property type="entry name" value="P-loop containing nucleoside triphosphate hydrolases"/>
    <property type="match status" value="1"/>
</dbReference>
<dbReference type="InterPro" id="IPR027417">
    <property type="entry name" value="P-loop_NTPase"/>
</dbReference>
<accession>A0ABR9JU32</accession>
<dbReference type="Gene3D" id="3.40.50.300">
    <property type="entry name" value="P-loop containing nucleotide triphosphate hydrolases"/>
    <property type="match status" value="1"/>
</dbReference>
<reference evidence="1 2" key="1">
    <citation type="submission" date="2020-10" db="EMBL/GenBank/DDBJ databases">
        <title>Sequencing the genomes of 1000 actinobacteria strains.</title>
        <authorList>
            <person name="Klenk H.-P."/>
        </authorList>
    </citation>
    <scope>NUCLEOTIDE SEQUENCE [LARGE SCALE GENOMIC DNA]</scope>
    <source>
        <strain evidence="1 2">DSM 46744</strain>
    </source>
</reference>
<dbReference type="InterPro" id="IPR051135">
    <property type="entry name" value="Gal/GlcNAc/GalNAc_ST"/>
</dbReference>
<evidence type="ECO:0000313" key="1">
    <source>
        <dbReference type="EMBL" id="MBE1534070.1"/>
    </source>
</evidence>
<evidence type="ECO:0008006" key="3">
    <source>
        <dbReference type="Google" id="ProtNLM"/>
    </source>
</evidence>
<dbReference type="Proteomes" id="UP000627838">
    <property type="component" value="Unassembled WGS sequence"/>
</dbReference>
<sequence length="317" mass="35171">MAVDAPARVLFIGALGRSGTTLIERLLGELPGTASLGEVVHLWERGVGAGEKCGCGVPFPECPFWGKVGELAFGGWDSFDLEEFRRVKDPVDRTRHIPALSRGEVPDDLREPLAAYVRYYERLYDAVREVSGARLLIDSSKHASLAFCLRSAAADRRLDLRVAHVLRDSRGVAQSWSKEIRRPEATEASAEQYMARWSPHKVAMHWNAANGAFALLGRRGVPVRTVRYEEFLADPRGTLRGIAEFAGLPVTGGDLAFLEDDHATLSANHTASGNPMRFTTGRVELRRDDAWREKMPPARRRAVTALTLPLLRHYGYV</sequence>